<dbReference type="EMBL" id="JABFTP020000103">
    <property type="protein sequence ID" value="KAL3277171.1"/>
    <property type="molecule type" value="Genomic_DNA"/>
</dbReference>
<reference evidence="1 2" key="1">
    <citation type="journal article" date="2021" name="BMC Biol.">
        <title>Horizontally acquired antibacterial genes associated with adaptive radiation of ladybird beetles.</title>
        <authorList>
            <person name="Li H.S."/>
            <person name="Tang X.F."/>
            <person name="Huang Y.H."/>
            <person name="Xu Z.Y."/>
            <person name="Chen M.L."/>
            <person name="Du X.Y."/>
            <person name="Qiu B.Y."/>
            <person name="Chen P.T."/>
            <person name="Zhang W."/>
            <person name="Slipinski A."/>
            <person name="Escalona H.E."/>
            <person name="Waterhouse R.M."/>
            <person name="Zwick A."/>
            <person name="Pang H."/>
        </authorList>
    </citation>
    <scope>NUCLEOTIDE SEQUENCE [LARGE SCALE GENOMIC DNA]</scope>
    <source>
        <strain evidence="1">SYSU2018</strain>
    </source>
</reference>
<dbReference type="AlphaFoldDB" id="A0ABD2NEP2"/>
<keyword evidence="2" id="KW-1185">Reference proteome</keyword>
<gene>
    <name evidence="1" type="ORF">HHI36_012523</name>
</gene>
<evidence type="ECO:0008006" key="3">
    <source>
        <dbReference type="Google" id="ProtNLM"/>
    </source>
</evidence>
<organism evidence="1 2">
    <name type="scientific">Cryptolaemus montrouzieri</name>
    <dbReference type="NCBI Taxonomy" id="559131"/>
    <lineage>
        <taxon>Eukaryota</taxon>
        <taxon>Metazoa</taxon>
        <taxon>Ecdysozoa</taxon>
        <taxon>Arthropoda</taxon>
        <taxon>Hexapoda</taxon>
        <taxon>Insecta</taxon>
        <taxon>Pterygota</taxon>
        <taxon>Neoptera</taxon>
        <taxon>Endopterygota</taxon>
        <taxon>Coleoptera</taxon>
        <taxon>Polyphaga</taxon>
        <taxon>Cucujiformia</taxon>
        <taxon>Coccinelloidea</taxon>
        <taxon>Coccinellidae</taxon>
        <taxon>Scymninae</taxon>
        <taxon>Scymnini</taxon>
        <taxon>Cryptolaemus</taxon>
    </lineage>
</organism>
<dbReference type="Proteomes" id="UP001516400">
    <property type="component" value="Unassembled WGS sequence"/>
</dbReference>
<proteinExistence type="predicted"/>
<comment type="caution">
    <text evidence="1">The sequence shown here is derived from an EMBL/GenBank/DDBJ whole genome shotgun (WGS) entry which is preliminary data.</text>
</comment>
<accession>A0ABD2NEP2</accession>
<sequence length="141" mass="16362">MDKTESDLHGNIKTFWLVEVFNSYIGFWALLLEQCSSSFALPSLLYNRSFERDVFSTISKLTFIKPIFESGYMRDIRNYWPIGVIRAILKLLREEGLSKNEIINIVKRIKSKKSFGLFDGIPMNVVQKSIKHCKATMLCDE</sequence>
<evidence type="ECO:0000313" key="1">
    <source>
        <dbReference type="EMBL" id="KAL3277171.1"/>
    </source>
</evidence>
<protein>
    <recommendedName>
        <fullName evidence="3">Maturase K</fullName>
    </recommendedName>
</protein>
<evidence type="ECO:0000313" key="2">
    <source>
        <dbReference type="Proteomes" id="UP001516400"/>
    </source>
</evidence>
<name>A0ABD2NEP2_9CUCU</name>